<sequence>MCDRFEDEAKKLSLHGSGWIFVVFERHLHTPSGHMGRKDKEDMTIAPPRCLCRPFSRQMMRKNSSLASRHSRSINLILHQRQAVIPSRTASCQAGC</sequence>
<dbReference type="GeneID" id="63832104"/>
<dbReference type="Proteomes" id="UP000803844">
    <property type="component" value="Unassembled WGS sequence"/>
</dbReference>
<gene>
    <name evidence="1" type="ORF">M406DRAFT_101906</name>
</gene>
<accession>A0A9P4Y6C4</accession>
<comment type="caution">
    <text evidence="1">The sequence shown here is derived from an EMBL/GenBank/DDBJ whole genome shotgun (WGS) entry which is preliminary data.</text>
</comment>
<evidence type="ECO:0000313" key="1">
    <source>
        <dbReference type="EMBL" id="KAF3767187.1"/>
    </source>
</evidence>
<evidence type="ECO:0000313" key="2">
    <source>
        <dbReference type="Proteomes" id="UP000803844"/>
    </source>
</evidence>
<organism evidence="1 2">
    <name type="scientific">Cryphonectria parasitica (strain ATCC 38755 / EP155)</name>
    <dbReference type="NCBI Taxonomy" id="660469"/>
    <lineage>
        <taxon>Eukaryota</taxon>
        <taxon>Fungi</taxon>
        <taxon>Dikarya</taxon>
        <taxon>Ascomycota</taxon>
        <taxon>Pezizomycotina</taxon>
        <taxon>Sordariomycetes</taxon>
        <taxon>Sordariomycetidae</taxon>
        <taxon>Diaporthales</taxon>
        <taxon>Cryphonectriaceae</taxon>
        <taxon>Cryphonectria-Endothia species complex</taxon>
        <taxon>Cryphonectria</taxon>
    </lineage>
</organism>
<dbReference type="EMBL" id="MU032346">
    <property type="protein sequence ID" value="KAF3767187.1"/>
    <property type="molecule type" value="Genomic_DNA"/>
</dbReference>
<name>A0A9P4Y6C4_CRYP1</name>
<protein>
    <submittedName>
        <fullName evidence="1">Uncharacterized protein</fullName>
    </submittedName>
</protein>
<keyword evidence="2" id="KW-1185">Reference proteome</keyword>
<reference evidence="1" key="1">
    <citation type="journal article" date="2020" name="Phytopathology">
        <title>Genome sequence of the chestnut blight fungus Cryphonectria parasitica EP155: A fundamental resource for an archetypical invasive plant pathogen.</title>
        <authorList>
            <person name="Crouch J.A."/>
            <person name="Dawe A."/>
            <person name="Aerts A."/>
            <person name="Barry K."/>
            <person name="Churchill A.C.L."/>
            <person name="Grimwood J."/>
            <person name="Hillman B."/>
            <person name="Milgroom M.G."/>
            <person name="Pangilinan J."/>
            <person name="Smith M."/>
            <person name="Salamov A."/>
            <person name="Schmutz J."/>
            <person name="Yadav J."/>
            <person name="Grigoriev I.V."/>
            <person name="Nuss D."/>
        </authorList>
    </citation>
    <scope>NUCLEOTIDE SEQUENCE</scope>
    <source>
        <strain evidence="1">EP155</strain>
    </source>
</reference>
<proteinExistence type="predicted"/>
<dbReference type="AlphaFoldDB" id="A0A9P4Y6C4"/>
<dbReference type="RefSeq" id="XP_040778148.1">
    <property type="nucleotide sequence ID" value="XM_040914975.1"/>
</dbReference>